<dbReference type="EC" id="2.1.1.100" evidence="5"/>
<dbReference type="Pfam" id="PF04140">
    <property type="entry name" value="ICMT"/>
    <property type="match status" value="1"/>
</dbReference>
<dbReference type="Gene3D" id="1.20.120.1630">
    <property type="match status" value="1"/>
</dbReference>
<dbReference type="EMBL" id="MU801996">
    <property type="protein sequence ID" value="KAJ3984224.1"/>
    <property type="molecule type" value="Genomic_DNA"/>
</dbReference>
<keyword evidence="5" id="KW-0256">Endoplasmic reticulum</keyword>
<keyword evidence="8" id="KW-1185">Reference proteome</keyword>
<accession>A0AA38PYN4</accession>
<dbReference type="Proteomes" id="UP001163850">
    <property type="component" value="Unassembled WGS sequence"/>
</dbReference>
<keyword evidence="5" id="KW-0808">Transferase</keyword>
<dbReference type="InterPro" id="IPR007269">
    <property type="entry name" value="ICMT_MeTrfase"/>
</dbReference>
<evidence type="ECO:0000313" key="8">
    <source>
        <dbReference type="Proteomes" id="UP001142393"/>
    </source>
</evidence>
<dbReference type="GO" id="GO:0004671">
    <property type="term" value="F:protein C-terminal S-isoprenylcysteine carboxyl O-methyltransferase activity"/>
    <property type="evidence" value="ECO:0007669"/>
    <property type="project" value="UniProtKB-EC"/>
</dbReference>
<evidence type="ECO:0000256" key="5">
    <source>
        <dbReference type="RuleBase" id="RU362022"/>
    </source>
</evidence>
<dbReference type="GO" id="GO:0005789">
    <property type="term" value="C:endoplasmic reticulum membrane"/>
    <property type="evidence" value="ECO:0007669"/>
    <property type="project" value="UniProtKB-SubCell"/>
</dbReference>
<comment type="catalytic activity">
    <reaction evidence="5">
        <text>[protein]-C-terminal S-[(2E,6E)-farnesyl]-L-cysteine + S-adenosyl-L-methionine = [protein]-C-terminal S-[(2E,6E)-farnesyl]-L-cysteine methyl ester + S-adenosyl-L-homocysteine</text>
        <dbReference type="Rhea" id="RHEA:21672"/>
        <dbReference type="Rhea" id="RHEA-COMP:12125"/>
        <dbReference type="Rhea" id="RHEA-COMP:12126"/>
        <dbReference type="ChEBI" id="CHEBI:57856"/>
        <dbReference type="ChEBI" id="CHEBI:59789"/>
        <dbReference type="ChEBI" id="CHEBI:90510"/>
        <dbReference type="ChEBI" id="CHEBI:90511"/>
        <dbReference type="EC" id="2.1.1.100"/>
    </reaction>
</comment>
<dbReference type="Proteomes" id="UP001142393">
    <property type="component" value="Unassembled WGS sequence"/>
</dbReference>
<keyword evidence="4 5" id="KW-0472">Membrane</keyword>
<protein>
    <recommendedName>
        <fullName evidence="5">Protein-S-isoprenylcysteine O-methyltransferase</fullName>
        <ecNumber evidence="5">2.1.1.100</ecNumber>
    </recommendedName>
</protein>
<evidence type="ECO:0000313" key="6">
    <source>
        <dbReference type="EMBL" id="KAJ3739648.1"/>
    </source>
</evidence>
<evidence type="ECO:0000256" key="2">
    <source>
        <dbReference type="ARBA" id="ARBA00022692"/>
    </source>
</evidence>
<evidence type="ECO:0000256" key="1">
    <source>
        <dbReference type="ARBA" id="ARBA00004141"/>
    </source>
</evidence>
<reference evidence="6" key="2">
    <citation type="submission" date="2022-08" db="EMBL/GenBank/DDBJ databases">
        <authorList>
            <consortium name="DOE Joint Genome Institute"/>
            <person name="Min B."/>
            <person name="Sierra-Patev S."/>
            <person name="Naranjo-Ortiz M."/>
            <person name="Looney B."/>
            <person name="Konkel Z."/>
            <person name="Slot J.C."/>
            <person name="Sakamoto Y."/>
            <person name="Steenwyk J.L."/>
            <person name="Rokas A."/>
            <person name="Carro J."/>
            <person name="Camarero S."/>
            <person name="Ferreira P."/>
            <person name="Molpeceres G."/>
            <person name="Ruiz-duenas F.J."/>
            <person name="Serrano A."/>
            <person name="Henrissat B."/>
            <person name="Drula E."/>
            <person name="Hughes K.W."/>
            <person name="Mata J.L."/>
            <person name="Ishikawa N.K."/>
            <person name="Vargas-Isla R."/>
            <person name="Ushijima S."/>
            <person name="Smith C.A."/>
            <person name="Ahrendt S."/>
            <person name="Andreopoulos W."/>
            <person name="He G."/>
            <person name="LaButti K."/>
            <person name="Lipzen A."/>
            <person name="Ng V."/>
            <person name="Riley R."/>
            <person name="Sandor L."/>
            <person name="Barry K."/>
            <person name="Martinez A.T."/>
            <person name="Xiao Y."/>
            <person name="Gibbons J.G."/>
            <person name="Terashima K."/>
            <person name="Hibbett D.S."/>
            <person name="Grigoriev I.V."/>
        </authorList>
    </citation>
    <scope>NUCLEOTIDE SEQUENCE</scope>
    <source>
        <strain evidence="6">TFB7810</strain>
    </source>
</reference>
<evidence type="ECO:0000256" key="3">
    <source>
        <dbReference type="ARBA" id="ARBA00022989"/>
    </source>
</evidence>
<reference evidence="6 8" key="3">
    <citation type="journal article" date="2023" name="Proc. Natl. Acad. Sci. U.S.A.">
        <title>A global phylogenomic analysis of the shiitake genus Lentinula.</title>
        <authorList>
            <person name="Sierra-Patev S."/>
            <person name="Min B."/>
            <person name="Naranjo-Ortiz M."/>
            <person name="Looney B."/>
            <person name="Konkel Z."/>
            <person name="Slot J.C."/>
            <person name="Sakamoto Y."/>
            <person name="Steenwyk J.L."/>
            <person name="Rokas A."/>
            <person name="Carro J."/>
            <person name="Camarero S."/>
            <person name="Ferreira P."/>
            <person name="Molpeceres G."/>
            <person name="Ruiz-Duenas F.J."/>
            <person name="Serrano A."/>
            <person name="Henrissat B."/>
            <person name="Drula E."/>
            <person name="Hughes K.W."/>
            <person name="Mata J.L."/>
            <person name="Ishikawa N.K."/>
            <person name="Vargas-Isla R."/>
            <person name="Ushijima S."/>
            <person name="Smith C.A."/>
            <person name="Donoghue J."/>
            <person name="Ahrendt S."/>
            <person name="Andreopoulos W."/>
            <person name="He G."/>
            <person name="LaButti K."/>
            <person name="Lipzen A."/>
            <person name="Ng V."/>
            <person name="Riley R."/>
            <person name="Sandor L."/>
            <person name="Barry K."/>
            <person name="Martinez A.T."/>
            <person name="Xiao Y."/>
            <person name="Gibbons J.G."/>
            <person name="Terashima K."/>
            <person name="Grigoriev I.V."/>
            <person name="Hibbett D."/>
        </authorList>
    </citation>
    <scope>NUCLEOTIDE SEQUENCE [LARGE SCALE GENOMIC DNA]</scope>
    <source>
        <strain evidence="6 8">TFB7810</strain>
    </source>
</reference>
<comment type="similarity">
    <text evidence="5">Belongs to the class VI-like SAM-binding methyltransferase superfamily. Isoprenylcysteine carboxyl methyltransferase family.</text>
</comment>
<gene>
    <name evidence="6" type="ORF">DFH05DRAFT_484392</name>
    <name evidence="7" type="ORF">F5890DRAFT_1518542</name>
</gene>
<proteinExistence type="inferred from homology"/>
<dbReference type="PANTHER" id="PTHR12714">
    <property type="entry name" value="PROTEIN-S ISOPRENYLCYSTEINE O-METHYLTRANSFERASE"/>
    <property type="match status" value="1"/>
</dbReference>
<dbReference type="PANTHER" id="PTHR12714:SF9">
    <property type="entry name" value="PROTEIN-S-ISOPRENYLCYSTEINE O-METHYLTRANSFERASE"/>
    <property type="match status" value="1"/>
</dbReference>
<keyword evidence="5" id="KW-0489">Methyltransferase</keyword>
<comment type="subcellular location">
    <subcellularLocation>
        <location evidence="5">Endoplasmic reticulum membrane</location>
        <topology evidence="5">Multi-pass membrane protein</topology>
    </subcellularLocation>
    <subcellularLocation>
        <location evidence="1">Membrane</location>
        <topology evidence="1">Multi-pass membrane protein</topology>
    </subcellularLocation>
</comment>
<evidence type="ECO:0000313" key="7">
    <source>
        <dbReference type="EMBL" id="KAJ3984224.1"/>
    </source>
</evidence>
<dbReference type="EMBL" id="JANVFU010000017">
    <property type="protein sequence ID" value="KAJ3739648.1"/>
    <property type="molecule type" value="Genomic_DNA"/>
</dbReference>
<name>A0A9W8NRR9_9AGAR</name>
<reference evidence="7" key="1">
    <citation type="submission" date="2022-08" db="EMBL/GenBank/DDBJ databases">
        <authorList>
            <consortium name="DOE Joint Genome Institute"/>
            <person name="Min B."/>
            <person name="Riley R."/>
            <person name="Sierra-Patev S."/>
            <person name="Naranjo-Ortiz M."/>
            <person name="Looney B."/>
            <person name="Konkel Z."/>
            <person name="Slot J.C."/>
            <person name="Sakamoto Y."/>
            <person name="Steenwyk J.L."/>
            <person name="Rokas A."/>
            <person name="Carro J."/>
            <person name="Camarero S."/>
            <person name="Ferreira P."/>
            <person name="Molpeceres G."/>
            <person name="Ruiz-Duenas F.J."/>
            <person name="Serrano A."/>
            <person name="Henrissat B."/>
            <person name="Drula E."/>
            <person name="Hughes K.W."/>
            <person name="Mata J.L."/>
            <person name="Ishikawa N.K."/>
            <person name="Vargas-Isla R."/>
            <person name="Ushijima S."/>
            <person name="Smith C.A."/>
            <person name="Ahrendt S."/>
            <person name="Andreopoulos W."/>
            <person name="He G."/>
            <person name="Labutti K."/>
            <person name="Lipzen A."/>
            <person name="Ng V."/>
            <person name="Sandor L."/>
            <person name="Barry K."/>
            <person name="Martinez A.T."/>
            <person name="Xiao Y."/>
            <person name="Gibbons J.G."/>
            <person name="Terashima K."/>
            <person name="Hibbett D.S."/>
            <person name="Grigoriev I.V."/>
        </authorList>
    </citation>
    <scope>NUCLEOTIDE SEQUENCE</scope>
    <source>
        <strain evidence="7">TFB7829</strain>
    </source>
</reference>
<accession>A0A9W8NRR9</accession>
<keyword evidence="3 5" id="KW-1133">Transmembrane helix</keyword>
<comment type="caution">
    <text evidence="6">The sequence shown here is derived from an EMBL/GenBank/DDBJ whole genome shotgun (WGS) entry which is preliminary data.</text>
</comment>
<dbReference type="GO" id="GO:0032259">
    <property type="term" value="P:methylation"/>
    <property type="evidence" value="ECO:0007669"/>
    <property type="project" value="UniProtKB-KW"/>
</dbReference>
<sequence>MGASCVLSIPLIFSAVALHHKAFTSPNPPTKAERNSEGFVEKTLFRSIAFVTVGQKGLIWLVGGAEAAVILAKNAHGKYSSSILKCLVPSGDFSMIGAMDPYFCIGIGLVIAGGALRWSCYRALGKMFTYEVSVQKEHKLITSGPYGFVRHPSYTGVLLIIAGLFIWQGGPNSWMRQSGILASWAGKGFAAACAAWLGTLGLGGISRTRIEDTLLSNEFGNQWSEWATRVPYLLFPYIY</sequence>
<dbReference type="AlphaFoldDB" id="A0A9W8NRR9"/>
<feature type="transmembrane region" description="Helical" evidence="5">
    <location>
        <begin position="148"/>
        <end position="167"/>
    </location>
</feature>
<keyword evidence="2 5" id="KW-0812">Transmembrane</keyword>
<organism evidence="6 8">
    <name type="scientific">Lentinula detonsa</name>
    <dbReference type="NCBI Taxonomy" id="2804962"/>
    <lineage>
        <taxon>Eukaryota</taxon>
        <taxon>Fungi</taxon>
        <taxon>Dikarya</taxon>
        <taxon>Basidiomycota</taxon>
        <taxon>Agaricomycotina</taxon>
        <taxon>Agaricomycetes</taxon>
        <taxon>Agaricomycetidae</taxon>
        <taxon>Agaricales</taxon>
        <taxon>Marasmiineae</taxon>
        <taxon>Omphalotaceae</taxon>
        <taxon>Lentinula</taxon>
    </lineage>
</organism>
<comment type="caution">
    <text evidence="5">Lacks conserved residue(s) required for the propagation of feature annotation.</text>
</comment>
<evidence type="ECO:0000256" key="4">
    <source>
        <dbReference type="ARBA" id="ARBA00023136"/>
    </source>
</evidence>
<feature type="transmembrane region" description="Helical" evidence="5">
    <location>
        <begin position="93"/>
        <end position="116"/>
    </location>
</feature>
<keyword evidence="5" id="KW-0949">S-adenosyl-L-methionine</keyword>